<reference evidence="7" key="1">
    <citation type="journal article" date="2020" name="Stud. Mycol.">
        <title>101 Dothideomycetes genomes: a test case for predicting lifestyles and emergence of pathogens.</title>
        <authorList>
            <person name="Haridas S."/>
            <person name="Albert R."/>
            <person name="Binder M."/>
            <person name="Bloem J."/>
            <person name="Labutti K."/>
            <person name="Salamov A."/>
            <person name="Andreopoulos B."/>
            <person name="Baker S."/>
            <person name="Barry K."/>
            <person name="Bills G."/>
            <person name="Bluhm B."/>
            <person name="Cannon C."/>
            <person name="Castanera R."/>
            <person name="Culley D."/>
            <person name="Daum C."/>
            <person name="Ezra D."/>
            <person name="Gonzalez J."/>
            <person name="Henrissat B."/>
            <person name="Kuo A."/>
            <person name="Liang C."/>
            <person name="Lipzen A."/>
            <person name="Lutzoni F."/>
            <person name="Magnuson J."/>
            <person name="Mondo S."/>
            <person name="Nolan M."/>
            <person name="Ohm R."/>
            <person name="Pangilinan J."/>
            <person name="Park H.-J."/>
            <person name="Ramirez L."/>
            <person name="Alfaro M."/>
            <person name="Sun H."/>
            <person name="Tritt A."/>
            <person name="Yoshinaga Y."/>
            <person name="Zwiers L.-H."/>
            <person name="Turgeon B."/>
            <person name="Goodwin S."/>
            <person name="Spatafora J."/>
            <person name="Crous P."/>
            <person name="Grigoriev I."/>
        </authorList>
    </citation>
    <scope>NUCLEOTIDE SEQUENCE</scope>
    <source>
        <strain evidence="7">CBS 207.26</strain>
    </source>
</reference>
<dbReference type="EMBL" id="ML994626">
    <property type="protein sequence ID" value="KAF2187698.1"/>
    <property type="molecule type" value="Genomic_DNA"/>
</dbReference>
<dbReference type="Pfam" id="PF07690">
    <property type="entry name" value="MFS_1"/>
    <property type="match status" value="1"/>
</dbReference>
<sequence length="447" mass="49994">MMLFRTKRISEPSDQKVDLRIFPVLATCHLMQNLDKYALNYAAVIGLPKDFNLKENDFMNVTTAFFIAFMLAEVPNGQFVLQRTPRGLEYKFNVLAVGCPLTCPGSKMARLKNYLWGIPMVHKVRASSWFTLWYYGNAGAQTIGGLVSFRFQYMTGVSVSGWRTMFVVLGCLMVIVGVTTWIYIPATPMQARSLDNGEKVSLLKYVSVNETGIRNHRFMPAEIWGALRDPQIWLFSVAAMSLSSSSGVITTYSSGIIKQTDISFKEAALLHLPTGAVCAISVAIASYGIRHTWHRWAQISISALIGALGAGLMSFLRHDNKPGLLVKLTLIHFITATVPMIYHCITVNTSGYTKRSFATNVVVGKDAFEYQLAKIAVMATETGSAFVTCALMLYYILEKERRGKKSAERKEESDEETDTEAWVGLTDKRNTHFPMFTEVVVREFGRL</sequence>
<proteinExistence type="predicted"/>
<protein>
    <submittedName>
        <fullName evidence="7">MFS general substrate transporter</fullName>
    </submittedName>
</protein>
<keyword evidence="2" id="KW-0813">Transport</keyword>
<keyword evidence="8" id="KW-1185">Reference proteome</keyword>
<dbReference type="OrthoDB" id="6730379at2759"/>
<feature type="transmembrane region" description="Helical" evidence="6">
    <location>
        <begin position="328"/>
        <end position="352"/>
    </location>
</feature>
<organism evidence="7 8">
    <name type="scientific">Zopfia rhizophila CBS 207.26</name>
    <dbReference type="NCBI Taxonomy" id="1314779"/>
    <lineage>
        <taxon>Eukaryota</taxon>
        <taxon>Fungi</taxon>
        <taxon>Dikarya</taxon>
        <taxon>Ascomycota</taxon>
        <taxon>Pezizomycotina</taxon>
        <taxon>Dothideomycetes</taxon>
        <taxon>Dothideomycetes incertae sedis</taxon>
        <taxon>Zopfiaceae</taxon>
        <taxon>Zopfia</taxon>
    </lineage>
</organism>
<dbReference type="PANTHER" id="PTHR43791">
    <property type="entry name" value="PERMEASE-RELATED"/>
    <property type="match status" value="1"/>
</dbReference>
<dbReference type="PANTHER" id="PTHR43791:SF40">
    <property type="entry name" value="THIAMINE PATHWAY TRANSPORTER THI73"/>
    <property type="match status" value="1"/>
</dbReference>
<accession>A0A6A6EAZ4</accession>
<gene>
    <name evidence="7" type="ORF">K469DRAFT_771096</name>
</gene>
<keyword evidence="5 6" id="KW-0472">Membrane</keyword>
<feature type="transmembrane region" description="Helical" evidence="6">
    <location>
        <begin position="164"/>
        <end position="184"/>
    </location>
</feature>
<dbReference type="GO" id="GO:0022857">
    <property type="term" value="F:transmembrane transporter activity"/>
    <property type="evidence" value="ECO:0007669"/>
    <property type="project" value="InterPro"/>
</dbReference>
<evidence type="ECO:0000256" key="5">
    <source>
        <dbReference type="ARBA" id="ARBA00023136"/>
    </source>
</evidence>
<feature type="transmembrane region" description="Helical" evidence="6">
    <location>
        <begin position="232"/>
        <end position="257"/>
    </location>
</feature>
<evidence type="ECO:0000313" key="7">
    <source>
        <dbReference type="EMBL" id="KAF2187698.1"/>
    </source>
</evidence>
<evidence type="ECO:0000256" key="3">
    <source>
        <dbReference type="ARBA" id="ARBA00022692"/>
    </source>
</evidence>
<evidence type="ECO:0000313" key="8">
    <source>
        <dbReference type="Proteomes" id="UP000800200"/>
    </source>
</evidence>
<dbReference type="InterPro" id="IPR011701">
    <property type="entry name" value="MFS"/>
</dbReference>
<evidence type="ECO:0000256" key="6">
    <source>
        <dbReference type="SAM" id="Phobius"/>
    </source>
</evidence>
<keyword evidence="4 6" id="KW-1133">Transmembrane helix</keyword>
<dbReference type="InterPro" id="IPR036259">
    <property type="entry name" value="MFS_trans_sf"/>
</dbReference>
<evidence type="ECO:0000256" key="4">
    <source>
        <dbReference type="ARBA" id="ARBA00022989"/>
    </source>
</evidence>
<dbReference type="GO" id="GO:0016020">
    <property type="term" value="C:membrane"/>
    <property type="evidence" value="ECO:0007669"/>
    <property type="project" value="UniProtKB-SubCell"/>
</dbReference>
<dbReference type="Gene3D" id="1.20.1250.20">
    <property type="entry name" value="MFS general substrate transporter like domains"/>
    <property type="match status" value="1"/>
</dbReference>
<name>A0A6A6EAZ4_9PEZI</name>
<feature type="transmembrane region" description="Helical" evidence="6">
    <location>
        <begin position="269"/>
        <end position="289"/>
    </location>
</feature>
<dbReference type="AlphaFoldDB" id="A0A6A6EAZ4"/>
<comment type="subcellular location">
    <subcellularLocation>
        <location evidence="1">Membrane</location>
        <topology evidence="1">Multi-pass membrane protein</topology>
    </subcellularLocation>
</comment>
<evidence type="ECO:0000256" key="1">
    <source>
        <dbReference type="ARBA" id="ARBA00004141"/>
    </source>
</evidence>
<feature type="transmembrane region" description="Helical" evidence="6">
    <location>
        <begin position="295"/>
        <end position="316"/>
    </location>
</feature>
<keyword evidence="3 6" id="KW-0812">Transmembrane</keyword>
<dbReference type="Proteomes" id="UP000800200">
    <property type="component" value="Unassembled WGS sequence"/>
</dbReference>
<evidence type="ECO:0000256" key="2">
    <source>
        <dbReference type="ARBA" id="ARBA00022448"/>
    </source>
</evidence>
<dbReference type="SUPFAM" id="SSF103473">
    <property type="entry name" value="MFS general substrate transporter"/>
    <property type="match status" value="1"/>
</dbReference>
<feature type="transmembrane region" description="Helical" evidence="6">
    <location>
        <begin position="372"/>
        <end position="397"/>
    </location>
</feature>